<dbReference type="Proteomes" id="UP000053091">
    <property type="component" value="Unassembled WGS sequence"/>
</dbReference>
<dbReference type="InterPro" id="IPR000700">
    <property type="entry name" value="PAS-assoc_C"/>
</dbReference>
<dbReference type="GO" id="GO:0016020">
    <property type="term" value="C:membrane"/>
    <property type="evidence" value="ECO:0007669"/>
    <property type="project" value="InterPro"/>
</dbReference>
<dbReference type="Pfam" id="PF00989">
    <property type="entry name" value="PAS"/>
    <property type="match status" value="2"/>
</dbReference>
<dbReference type="PROSITE" id="PS50113">
    <property type="entry name" value="PAC"/>
    <property type="match status" value="5"/>
</dbReference>
<feature type="transmembrane region" description="Helical" evidence="7">
    <location>
        <begin position="92"/>
        <end position="111"/>
    </location>
</feature>
<dbReference type="EMBL" id="DF968183">
    <property type="protein sequence ID" value="GAP44685.1"/>
    <property type="molecule type" value="Genomic_DNA"/>
</dbReference>
<feature type="transmembrane region" description="Helical" evidence="7">
    <location>
        <begin position="165"/>
        <end position="189"/>
    </location>
</feature>
<dbReference type="InterPro" id="IPR013767">
    <property type="entry name" value="PAS_fold"/>
</dbReference>
<dbReference type="Pfam" id="PF08447">
    <property type="entry name" value="PAS_3"/>
    <property type="match status" value="1"/>
</dbReference>
<evidence type="ECO:0000313" key="10">
    <source>
        <dbReference type="EMBL" id="GAP44685.1"/>
    </source>
</evidence>
<feature type="transmembrane region" description="Helical" evidence="7">
    <location>
        <begin position="62"/>
        <end position="80"/>
    </location>
</feature>
<gene>
    <name evidence="10" type="ORF">TBC1_12496</name>
</gene>
<evidence type="ECO:0000256" key="7">
    <source>
        <dbReference type="SAM" id="Phobius"/>
    </source>
</evidence>
<evidence type="ECO:0000256" key="1">
    <source>
        <dbReference type="ARBA" id="ARBA00000085"/>
    </source>
</evidence>
<accession>A0A0S7BVU6</accession>
<feature type="domain" description="PAS" evidence="8">
    <location>
        <begin position="465"/>
        <end position="534"/>
    </location>
</feature>
<keyword evidence="5" id="KW-0418">Kinase</keyword>
<keyword evidence="7" id="KW-0472">Membrane</keyword>
<keyword evidence="4" id="KW-0808">Transferase</keyword>
<dbReference type="Pfam" id="PF13426">
    <property type="entry name" value="PAS_9"/>
    <property type="match status" value="3"/>
</dbReference>
<dbReference type="NCBIfam" id="TIGR00229">
    <property type="entry name" value="sensory_box"/>
    <property type="match status" value="6"/>
</dbReference>
<organism evidence="10">
    <name type="scientific">Lentimicrobium saccharophilum</name>
    <dbReference type="NCBI Taxonomy" id="1678841"/>
    <lineage>
        <taxon>Bacteria</taxon>
        <taxon>Pseudomonadati</taxon>
        <taxon>Bacteroidota</taxon>
        <taxon>Bacteroidia</taxon>
        <taxon>Bacteroidales</taxon>
        <taxon>Lentimicrobiaceae</taxon>
        <taxon>Lentimicrobium</taxon>
    </lineage>
</organism>
<feature type="domain" description="PAC" evidence="9">
    <location>
        <begin position="665"/>
        <end position="717"/>
    </location>
</feature>
<feature type="domain" description="PAS" evidence="8">
    <location>
        <begin position="207"/>
        <end position="278"/>
    </location>
</feature>
<evidence type="ECO:0000256" key="3">
    <source>
        <dbReference type="ARBA" id="ARBA00022553"/>
    </source>
</evidence>
<dbReference type="InterPro" id="IPR035965">
    <property type="entry name" value="PAS-like_dom_sf"/>
</dbReference>
<evidence type="ECO:0000259" key="8">
    <source>
        <dbReference type="PROSITE" id="PS50112"/>
    </source>
</evidence>
<dbReference type="PATRIC" id="fig|1678841.3.peg.3211"/>
<reference evidence="10" key="1">
    <citation type="journal article" date="2015" name="Genome Announc.">
        <title>Draft Genome Sequence of Bacteroidales Strain TBC1, a Novel Isolate from a Methanogenic Wastewater Treatment System.</title>
        <authorList>
            <person name="Tourlousse D.M."/>
            <person name="Matsuura N."/>
            <person name="Sun L."/>
            <person name="Toyonaga M."/>
            <person name="Kuroda K."/>
            <person name="Ohashi A."/>
            <person name="Cruz R."/>
            <person name="Yamaguchi T."/>
            <person name="Sekiguchi Y."/>
        </authorList>
    </citation>
    <scope>NUCLEOTIDE SEQUENCE [LARGE SCALE GENOMIC DNA]</scope>
    <source>
        <strain evidence="10">TBC1</strain>
    </source>
</reference>
<dbReference type="InterPro" id="IPR052162">
    <property type="entry name" value="Sensor_kinase/Photoreceptor"/>
</dbReference>
<feature type="transmembrane region" description="Helical" evidence="7">
    <location>
        <begin position="141"/>
        <end position="159"/>
    </location>
</feature>
<sequence>MILNPILKIIRDLEAINEDRDFIRFRELGIRSVLITITIAAIFVLALGVLLDHINKAPAGDALFLVRTGTALLLIFNLFFAIYTPYLHKVKWLTYSSFYIWALSATLISSLTGGFDSYMWGGIALVVIVWLSFVPFRYLRLILHAILFLLIYVSGLWLLGDSLPAYPVLLGSGIYLIGALAAGVVIAFVNNRGAAANYACSTALRISDNRYRILTENMQDVVWTLDLRRRKFTWISPSVEKLRGFTAEEVMRMRLEDSFTGESAVKVNRLLDKVISDFRQGNDDISFSVGELEQTCRDGSTVWIEVAATLITDENGELIEMLGVSRNISARRKAEMALRDSEEKYRNLVSQAKDGIFITQDGVFKYVNPAFCEITEYTAQELIGKNFSELIAPEEQEALTKLHMRRMAGEKVPSIYSTIGISKSGRRVNLEFNSSTIEYEGRPASYVIMRDVSSQVEAARQLRESEEKYRSLIERANDGIVILQDGEVKFINQMMANILGYEVAEILNTPFVKYIAENERKKIIDIYRRRQQGEAVPPIYESVLVQKDGTLKPVEFNNGIITYNGRIATQTYIRDITERKAAQQALIESEQRFALAVEGVNEGIFDWNLESGKVYFSNHYKAILGLEPDEMHNELSEWENRIHPDDRDRVLKANRDFIEGKVPVYNPEYRLLHSSGEYRWILARGVCLRDDNGKAYRMAGSHMDISDRRKAEELLRESEARYRSIFNTAGDAIFLIDKENGKIVDVNQSAVRIYGYSTEELLQMHIDQLAAEPDDTIKILDRLNRFHFVPMRKSRGKDGQTVLVEISASYFEMEGKPFIIAIVHDITQRKRSEEELRRVNERLTLHFRETPLAYIEWNEKMEVTDWNPAAEKIFGYSKEEVLGEYAFNLIVPEHIMEEIQQLSMEILQQSGGQRSTNENLTKEGHTIICNWYNTPLKNESGNVIGLASLVQDITEQKKLEAELEKYVTVLEKSYSESRIKVQSYSLELETRKNELLRLQKENLQSQFETLRSQVNPHFLFNSLNVLTSLIKVEPDLAEQFTLRLSMVYRYVLENKDKDLVTLETELDFLKAYTFLLDIRFSGKMKVNVNLEDEKLQQKVVPLALQLLIENAIKHNTFSKKQPLLIDIYSEGDYLVVENNLQVREVYVQSTGVGLNNIASRYAFFTERKMFSGEEDKKFVVRIPLL</sequence>
<feature type="domain" description="PAC" evidence="9">
    <location>
        <begin position="787"/>
        <end position="838"/>
    </location>
</feature>
<feature type="coiled-coil region" evidence="6">
    <location>
        <begin position="981"/>
        <end position="1013"/>
    </location>
</feature>
<dbReference type="PANTHER" id="PTHR43304:SF1">
    <property type="entry name" value="PAC DOMAIN-CONTAINING PROTEIN"/>
    <property type="match status" value="1"/>
</dbReference>
<name>A0A0S7BVU6_9BACT</name>
<dbReference type="PROSITE" id="PS50112">
    <property type="entry name" value="PAS"/>
    <property type="match status" value="6"/>
</dbReference>
<dbReference type="SMART" id="SM00086">
    <property type="entry name" value="PAC"/>
    <property type="match status" value="6"/>
</dbReference>
<dbReference type="SMART" id="SM00091">
    <property type="entry name" value="PAS"/>
    <property type="match status" value="6"/>
</dbReference>
<feature type="domain" description="PAS" evidence="8">
    <location>
        <begin position="589"/>
        <end position="661"/>
    </location>
</feature>
<dbReference type="STRING" id="1678841.TBC1_12496"/>
<dbReference type="OrthoDB" id="9809908at2"/>
<dbReference type="PANTHER" id="PTHR43304">
    <property type="entry name" value="PHYTOCHROME-LIKE PROTEIN CPH1"/>
    <property type="match status" value="1"/>
</dbReference>
<dbReference type="Pfam" id="PF06580">
    <property type="entry name" value="His_kinase"/>
    <property type="match status" value="1"/>
</dbReference>
<evidence type="ECO:0000313" key="11">
    <source>
        <dbReference type="Proteomes" id="UP000053091"/>
    </source>
</evidence>
<comment type="catalytic activity">
    <reaction evidence="1">
        <text>ATP + protein L-histidine = ADP + protein N-phospho-L-histidine.</text>
        <dbReference type="EC" id="2.7.13.3"/>
    </reaction>
</comment>
<evidence type="ECO:0000256" key="6">
    <source>
        <dbReference type="SAM" id="Coils"/>
    </source>
</evidence>
<dbReference type="Gene3D" id="3.30.450.20">
    <property type="entry name" value="PAS domain"/>
    <property type="match status" value="6"/>
</dbReference>
<evidence type="ECO:0000256" key="5">
    <source>
        <dbReference type="ARBA" id="ARBA00022777"/>
    </source>
</evidence>
<feature type="transmembrane region" description="Helical" evidence="7">
    <location>
        <begin position="28"/>
        <end position="50"/>
    </location>
</feature>
<dbReference type="InterPro" id="IPR010559">
    <property type="entry name" value="Sig_transdc_His_kin_internal"/>
</dbReference>
<dbReference type="SUPFAM" id="SSF55785">
    <property type="entry name" value="PYP-like sensor domain (PAS domain)"/>
    <property type="match status" value="6"/>
</dbReference>
<evidence type="ECO:0000259" key="9">
    <source>
        <dbReference type="PROSITE" id="PS50113"/>
    </source>
</evidence>
<feature type="domain" description="PAS" evidence="8">
    <location>
        <begin position="341"/>
        <end position="410"/>
    </location>
</feature>
<dbReference type="InterPro" id="IPR001610">
    <property type="entry name" value="PAC"/>
</dbReference>
<dbReference type="InterPro" id="IPR000014">
    <property type="entry name" value="PAS"/>
</dbReference>
<feature type="domain" description="PAS" evidence="8">
    <location>
        <begin position="832"/>
        <end position="910"/>
    </location>
</feature>
<feature type="domain" description="PAC" evidence="9">
    <location>
        <begin position="538"/>
        <end position="588"/>
    </location>
</feature>
<evidence type="ECO:0000256" key="2">
    <source>
        <dbReference type="ARBA" id="ARBA00012438"/>
    </source>
</evidence>
<feature type="domain" description="PAC" evidence="9">
    <location>
        <begin position="913"/>
        <end position="965"/>
    </location>
</feature>
<keyword evidence="7" id="KW-1133">Transmembrane helix</keyword>
<keyword evidence="3" id="KW-0597">Phosphoprotein</keyword>
<keyword evidence="11" id="KW-1185">Reference proteome</keyword>
<protein>
    <recommendedName>
        <fullName evidence="2">histidine kinase</fullName>
        <ecNumber evidence="2">2.7.13.3</ecNumber>
    </recommendedName>
</protein>
<dbReference type="CDD" id="cd00130">
    <property type="entry name" value="PAS"/>
    <property type="match status" value="6"/>
</dbReference>
<dbReference type="GO" id="GO:0000155">
    <property type="term" value="F:phosphorelay sensor kinase activity"/>
    <property type="evidence" value="ECO:0007669"/>
    <property type="project" value="InterPro"/>
</dbReference>
<dbReference type="GO" id="GO:0006355">
    <property type="term" value="P:regulation of DNA-templated transcription"/>
    <property type="evidence" value="ECO:0007669"/>
    <property type="project" value="InterPro"/>
</dbReference>
<dbReference type="InterPro" id="IPR013655">
    <property type="entry name" value="PAS_fold_3"/>
</dbReference>
<dbReference type="RefSeq" id="WP_062044384.1">
    <property type="nucleotide sequence ID" value="NZ_DF968183.1"/>
</dbReference>
<feature type="domain" description="PAS" evidence="8">
    <location>
        <begin position="718"/>
        <end position="785"/>
    </location>
</feature>
<feature type="domain" description="PAC" evidence="9">
    <location>
        <begin position="283"/>
        <end position="340"/>
    </location>
</feature>
<dbReference type="EC" id="2.7.13.3" evidence="2"/>
<evidence type="ECO:0000256" key="4">
    <source>
        <dbReference type="ARBA" id="ARBA00022679"/>
    </source>
</evidence>
<dbReference type="AlphaFoldDB" id="A0A0S7BVU6"/>
<keyword evidence="6" id="KW-0175">Coiled coil</keyword>
<keyword evidence="7" id="KW-0812">Transmembrane</keyword>
<proteinExistence type="predicted"/>